<accession>A0A364K3V7</accession>
<feature type="transmembrane region" description="Helical" evidence="1">
    <location>
        <begin position="99"/>
        <end position="125"/>
    </location>
</feature>
<proteinExistence type="predicted"/>
<keyword evidence="2" id="KW-0482">Metalloprotease</keyword>
<dbReference type="GO" id="GO:0008237">
    <property type="term" value="F:metallopeptidase activity"/>
    <property type="evidence" value="ECO:0007669"/>
    <property type="project" value="UniProtKB-KW"/>
</dbReference>
<keyword evidence="1" id="KW-0812">Transmembrane</keyword>
<dbReference type="Pfam" id="PF10086">
    <property type="entry name" value="YhfC"/>
    <property type="match status" value="1"/>
</dbReference>
<evidence type="ECO:0000313" key="2">
    <source>
        <dbReference type="EMBL" id="RAL24036.1"/>
    </source>
</evidence>
<dbReference type="PIRSF" id="PIRSF033101">
    <property type="entry name" value="UCP033101"/>
    <property type="match status" value="1"/>
</dbReference>
<feature type="transmembrane region" description="Helical" evidence="1">
    <location>
        <begin position="224"/>
        <end position="243"/>
    </location>
</feature>
<dbReference type="GO" id="GO:0006508">
    <property type="term" value="P:proteolysis"/>
    <property type="evidence" value="ECO:0007669"/>
    <property type="project" value="UniProtKB-KW"/>
</dbReference>
<feature type="transmembrane region" description="Helical" evidence="1">
    <location>
        <begin position="61"/>
        <end position="79"/>
    </location>
</feature>
<keyword evidence="2" id="KW-0645">Protease</keyword>
<dbReference type="InterPro" id="IPR011397">
    <property type="entry name" value="YhfC"/>
</dbReference>
<keyword evidence="1" id="KW-0472">Membrane</keyword>
<gene>
    <name evidence="2" type="ORF">DL897_10045</name>
</gene>
<keyword evidence="3" id="KW-1185">Reference proteome</keyword>
<keyword evidence="2" id="KW-0378">Hydrolase</keyword>
<evidence type="ECO:0000313" key="3">
    <source>
        <dbReference type="Proteomes" id="UP000251213"/>
    </source>
</evidence>
<sequence>MISYRYYINIILLHFKMRGNVQMISSLSIAGMVIQFILSVGFPIFLLLYFHRKQGISWKSIMIGALTFVVFVLFLEKMMHSYLLQGNTSTANFFKSHPIILALYGALAAGIFEEIGRYISFTILLSKYRERKDGISYGIGHGGIEAVVLGGISIITAISLALSINAGTFDQMVGNQPDMGVLKKTLLETPFYIYFVAAVERIGAVFIQIALSLIVLYGVKQQKWIYLVGAILFHALIDLPVGFYQTGLIPLWIAEGFILVWAVISITVIRKSKTWFIK</sequence>
<dbReference type="EMBL" id="QJKK01000005">
    <property type="protein sequence ID" value="RAL24036.1"/>
    <property type="molecule type" value="Genomic_DNA"/>
</dbReference>
<feature type="transmembrane region" description="Helical" evidence="1">
    <location>
        <begin position="191"/>
        <end position="217"/>
    </location>
</feature>
<feature type="transmembrane region" description="Helical" evidence="1">
    <location>
        <begin position="146"/>
        <end position="169"/>
    </location>
</feature>
<dbReference type="Proteomes" id="UP000251213">
    <property type="component" value="Unassembled WGS sequence"/>
</dbReference>
<feature type="transmembrane region" description="Helical" evidence="1">
    <location>
        <begin position="249"/>
        <end position="269"/>
    </location>
</feature>
<organism evidence="2 3">
    <name type="scientific">Thermoflavimicrobium daqui</name>
    <dbReference type="NCBI Taxonomy" id="2137476"/>
    <lineage>
        <taxon>Bacteria</taxon>
        <taxon>Bacillati</taxon>
        <taxon>Bacillota</taxon>
        <taxon>Bacilli</taxon>
        <taxon>Bacillales</taxon>
        <taxon>Thermoactinomycetaceae</taxon>
        <taxon>Thermoflavimicrobium</taxon>
    </lineage>
</organism>
<protein>
    <submittedName>
        <fullName evidence="2">YhfC family intramembrane metalloprotease</fullName>
    </submittedName>
</protein>
<dbReference type="OrthoDB" id="9807167at2"/>
<reference evidence="2 3" key="1">
    <citation type="submission" date="2018-06" db="EMBL/GenBank/DDBJ databases">
        <title>Thermoflavimicrobium daqus sp. nov., a thermophilic microbe isolated from Moutai-flavour Daqu.</title>
        <authorList>
            <person name="Wang X."/>
            <person name="Zhou H."/>
        </authorList>
    </citation>
    <scope>NUCLEOTIDE SEQUENCE [LARGE SCALE GENOMIC DNA]</scope>
    <source>
        <strain evidence="2 3">FBKL4.011</strain>
    </source>
</reference>
<comment type="caution">
    <text evidence="2">The sequence shown here is derived from an EMBL/GenBank/DDBJ whole genome shotgun (WGS) entry which is preliminary data.</text>
</comment>
<dbReference type="AlphaFoldDB" id="A0A364K3V7"/>
<name>A0A364K3V7_9BACL</name>
<feature type="transmembrane region" description="Helical" evidence="1">
    <location>
        <begin position="23"/>
        <end position="49"/>
    </location>
</feature>
<keyword evidence="1" id="KW-1133">Transmembrane helix</keyword>
<reference evidence="2 3" key="2">
    <citation type="submission" date="2018-06" db="EMBL/GenBank/DDBJ databases">
        <authorList>
            <person name="Zhirakovskaya E."/>
        </authorList>
    </citation>
    <scope>NUCLEOTIDE SEQUENCE [LARGE SCALE GENOMIC DNA]</scope>
    <source>
        <strain evidence="2 3">FBKL4.011</strain>
    </source>
</reference>
<evidence type="ECO:0000256" key="1">
    <source>
        <dbReference type="SAM" id="Phobius"/>
    </source>
</evidence>